<evidence type="ECO:0000256" key="7">
    <source>
        <dbReference type="SAM" id="MobiDB-lite"/>
    </source>
</evidence>
<dbReference type="InterPro" id="IPR011047">
    <property type="entry name" value="Quinoprotein_ADH-like_sf"/>
</dbReference>
<accession>A0ABP0SRA0</accession>
<dbReference type="InterPro" id="IPR013520">
    <property type="entry name" value="Ribonucl_H"/>
</dbReference>
<name>A0ABP0SRA0_9DINO</name>
<dbReference type="Gene3D" id="2.60.120.590">
    <property type="entry name" value="Alpha-ketoglutarate-dependent dioxygenase AlkB-like"/>
    <property type="match status" value="1"/>
</dbReference>
<comment type="similarity">
    <text evidence="2">Belongs to the REXO1/REXO3 family.</text>
</comment>
<evidence type="ECO:0000256" key="2">
    <source>
        <dbReference type="ARBA" id="ARBA00006357"/>
    </source>
</evidence>
<feature type="compositionally biased region" description="Basic residues" evidence="7">
    <location>
        <begin position="177"/>
        <end position="187"/>
    </location>
</feature>
<comment type="caution">
    <text evidence="9">The sequence shown here is derived from an EMBL/GenBank/DDBJ whole genome shotgun (WGS) entry which is preliminary data.</text>
</comment>
<dbReference type="InterPro" id="IPR012677">
    <property type="entry name" value="Nucleotide-bd_a/b_plait_sf"/>
</dbReference>
<evidence type="ECO:0000256" key="6">
    <source>
        <dbReference type="PROSITE-ProRule" id="PRU00176"/>
    </source>
</evidence>
<proteinExistence type="inferred from homology"/>
<dbReference type="SMART" id="SM00479">
    <property type="entry name" value="EXOIII"/>
    <property type="match status" value="1"/>
</dbReference>
<dbReference type="SUPFAM" id="SSF51197">
    <property type="entry name" value="Clavaminate synthase-like"/>
    <property type="match status" value="1"/>
</dbReference>
<dbReference type="InterPro" id="IPR012337">
    <property type="entry name" value="RNaseH-like_sf"/>
</dbReference>
<evidence type="ECO:0000313" key="9">
    <source>
        <dbReference type="EMBL" id="CAK9114921.1"/>
    </source>
</evidence>
<dbReference type="SUPFAM" id="SSF53098">
    <property type="entry name" value="Ribonuclease H-like"/>
    <property type="match status" value="1"/>
</dbReference>
<dbReference type="InterPro" id="IPR015943">
    <property type="entry name" value="WD40/YVTN_repeat-like_dom_sf"/>
</dbReference>
<evidence type="ECO:0000256" key="3">
    <source>
        <dbReference type="ARBA" id="ARBA00022722"/>
    </source>
</evidence>
<feature type="domain" description="RRM" evidence="8">
    <location>
        <begin position="531"/>
        <end position="625"/>
    </location>
</feature>
<keyword evidence="10" id="KW-1185">Reference proteome</keyword>
<evidence type="ECO:0000256" key="1">
    <source>
        <dbReference type="ARBA" id="ARBA00004123"/>
    </source>
</evidence>
<dbReference type="InterPro" id="IPR037151">
    <property type="entry name" value="AlkB-like_sf"/>
</dbReference>
<feature type="region of interest" description="Disordered" evidence="7">
    <location>
        <begin position="174"/>
        <end position="222"/>
    </location>
</feature>
<dbReference type="Gene3D" id="3.30.70.330">
    <property type="match status" value="1"/>
</dbReference>
<dbReference type="PANTHER" id="PTHR12801:SF115">
    <property type="entry name" value="FI18136P1-RELATED"/>
    <property type="match status" value="1"/>
</dbReference>
<dbReference type="InterPro" id="IPR036397">
    <property type="entry name" value="RNaseH_sf"/>
</dbReference>
<dbReference type="InterPro" id="IPR047021">
    <property type="entry name" value="REXO1/3/4-like"/>
</dbReference>
<keyword evidence="5" id="KW-0539">Nucleus</keyword>
<evidence type="ECO:0000259" key="8">
    <source>
        <dbReference type="PROSITE" id="PS50102"/>
    </source>
</evidence>
<dbReference type="InterPro" id="IPR002372">
    <property type="entry name" value="PQQ_rpt_dom"/>
</dbReference>
<dbReference type="PROSITE" id="PS50102">
    <property type="entry name" value="RRM"/>
    <property type="match status" value="1"/>
</dbReference>
<dbReference type="Proteomes" id="UP001642464">
    <property type="component" value="Unassembled WGS sequence"/>
</dbReference>
<dbReference type="Pfam" id="PF00076">
    <property type="entry name" value="RRM_1"/>
    <property type="match status" value="1"/>
</dbReference>
<reference evidence="9 10" key="1">
    <citation type="submission" date="2024-02" db="EMBL/GenBank/DDBJ databases">
        <authorList>
            <person name="Chen Y."/>
            <person name="Shah S."/>
            <person name="Dougan E. K."/>
            <person name="Thang M."/>
            <person name="Chan C."/>
        </authorList>
    </citation>
    <scope>NUCLEOTIDE SEQUENCE [LARGE SCALE GENOMIC DNA]</scope>
</reference>
<evidence type="ECO:0000256" key="5">
    <source>
        <dbReference type="ARBA" id="ARBA00023242"/>
    </source>
</evidence>
<evidence type="ECO:0000256" key="4">
    <source>
        <dbReference type="ARBA" id="ARBA00022801"/>
    </source>
</evidence>
<dbReference type="Pfam" id="PF13360">
    <property type="entry name" value="PQQ_2"/>
    <property type="match status" value="2"/>
</dbReference>
<organism evidence="9 10">
    <name type="scientific">Durusdinium trenchii</name>
    <dbReference type="NCBI Taxonomy" id="1381693"/>
    <lineage>
        <taxon>Eukaryota</taxon>
        <taxon>Sar</taxon>
        <taxon>Alveolata</taxon>
        <taxon>Dinophyceae</taxon>
        <taxon>Suessiales</taxon>
        <taxon>Symbiodiniaceae</taxon>
        <taxon>Durusdinium</taxon>
    </lineage>
</organism>
<dbReference type="InterPro" id="IPR035979">
    <property type="entry name" value="RBD_domain_sf"/>
</dbReference>
<dbReference type="Gene3D" id="2.130.10.10">
    <property type="entry name" value="YVTN repeat-like/Quinoprotein amine dehydrogenase"/>
    <property type="match status" value="2"/>
</dbReference>
<gene>
    <name evidence="9" type="ORF">SCF082_LOCUS53208</name>
</gene>
<dbReference type="SMART" id="SM00564">
    <property type="entry name" value="PQQ"/>
    <property type="match status" value="4"/>
</dbReference>
<dbReference type="InterPro" id="IPR000504">
    <property type="entry name" value="RRM_dom"/>
</dbReference>
<comment type="subcellular location">
    <subcellularLocation>
        <location evidence="1">Nucleus</location>
    </subcellularLocation>
</comment>
<keyword evidence="4" id="KW-0378">Hydrolase</keyword>
<evidence type="ECO:0000313" key="10">
    <source>
        <dbReference type="Proteomes" id="UP001642464"/>
    </source>
</evidence>
<keyword evidence="3" id="KW-0540">Nuclease</keyword>
<dbReference type="Gene3D" id="3.30.420.10">
    <property type="entry name" value="Ribonuclease H-like superfamily/Ribonuclease H"/>
    <property type="match status" value="1"/>
</dbReference>
<protein>
    <submittedName>
        <fullName evidence="9">Small RNA degrading nuclease 1</fullName>
    </submittedName>
</protein>
<sequence>MVSPSDDVFNAIAEGLVTSVELDEAFAHFLESPGWRELQTRTARRMCDGSYTFEGDRFRAPPAHLQFSQNLIQKLIDHLQSQNPNCEVIPLQVFLCLYEDGEDACPNHVHDCRQLTLSLGAQREVAVEGRRMLMRHGDVLILDGERHGVPALQEREGFSARKFHNEELILAEDVKAKKPKAKRSKRAKGTEGGLGSLQSAYDASSGEEEGSKKKKTKKGPQEQTLAWPMSWTWLLSRTQQHPEFRPPTISSTTRWVEETSNDDDPDQPLAVAIATSLVYVGDLSSGYDCRHLARVAAVDEKGQLLLDLHVRPRSKLLDCRTHITGITEEALEEKNGAKSFEEVREKLLQILRPRSILVGHRLSADLEALQLFHGPLVDVSLLFAVDTRKKFQYHPLRHIGERVLLIAAKPEELELLPLEAVEAARLAMRLAVHESVQSVPTPAFPPREGSGRELLVRHIPACWGKAAARHLREVVPGIGEVAVRWTLNDLDPTDWRGEAVVFFSNADARNDVFKAAKGLTDVHVQWEDAPNAPPLGAFLSEQALIEAFSRFGMVVCARIPRRPTTQEPQSFAFVSYLDPEDAHRVSKLPSVEVPITPTWELELRPRLAKYGNSNDKRVAVKAGDEVGFDWIHLMKRLAASEEQGEATGAEIAANGHAQLIDVEKARAVEVRETPLDDQSVWKLLNAASDPKANITGMVQKLKGKTKETAKVETEKVEAPIVDPSGDPTLSTLSSAQTALLGRSILAPTRIREKAYHPTKGGNANHSGYSPYLGVADVSFPSWTFLHPEVPPKGARTASARVFHGSPVIDADSNVYIQSTSGWIFSLNREGKLRWSFDLNSEDPQNPGNMALLDGTAFVCTEDGVAWAIDLVAGLERWRRKIATHCSTDPFSITAGGGGLILIPCNPANGDELDNVEGSSAICAVSEKDGSPIWTYAFSKYGSKGYNLAPSIVDGKVYFSDLAGASYAISLQDGKEIWRHPGPKHASFSTGSAAVGHDGHLYNVFNMGNGGVSLGEVRCHDLRYGGVLWSRSFDEGVNAAPAIGPGPKNQSMVVVAVGNNPECLPEPIIATPKHAQILALDGQDGSTLWSFTAPEYSLSCAGNTPTEICCPSMWSQPTIASDGRVYVNWSGGKLFSLMDVDLDGKIDLNDPREFSFYHHGKGSNSQTALAPGLMVAAVCNQVFAYQEE</sequence>
<dbReference type="SUPFAM" id="SSF54928">
    <property type="entry name" value="RNA-binding domain, RBD"/>
    <property type="match status" value="1"/>
</dbReference>
<dbReference type="InterPro" id="IPR018391">
    <property type="entry name" value="PQQ_b-propeller_rpt"/>
</dbReference>
<dbReference type="EMBL" id="CAXAMM010044495">
    <property type="protein sequence ID" value="CAK9114921.1"/>
    <property type="molecule type" value="Genomic_DNA"/>
</dbReference>
<dbReference type="SUPFAM" id="SSF50998">
    <property type="entry name" value="Quinoprotein alcohol dehydrogenase-like"/>
    <property type="match status" value="1"/>
</dbReference>
<dbReference type="PANTHER" id="PTHR12801">
    <property type="entry name" value="RNA EXONUCLEASE REXO1 / RECO3 FAMILY MEMBER-RELATED"/>
    <property type="match status" value="1"/>
</dbReference>
<keyword evidence="6" id="KW-0694">RNA-binding</keyword>